<dbReference type="VEuPathDB" id="FungiDB:A1Q1_07290"/>
<dbReference type="HOGENOM" id="CLU_068526_0_0_1"/>
<dbReference type="GeneID" id="25990802"/>
<evidence type="ECO:0000313" key="1">
    <source>
        <dbReference type="EMBL" id="EJT51528.1"/>
    </source>
</evidence>
<organism evidence="1 2">
    <name type="scientific">Trichosporon asahii var. asahii (strain ATCC 90039 / CBS 2479 / JCM 2466 / KCTC 7840 / NBRC 103889/ NCYC 2677 / UAMH 7654)</name>
    <name type="common">Yeast</name>
    <dbReference type="NCBI Taxonomy" id="1186058"/>
    <lineage>
        <taxon>Eukaryota</taxon>
        <taxon>Fungi</taxon>
        <taxon>Dikarya</taxon>
        <taxon>Basidiomycota</taxon>
        <taxon>Agaricomycotina</taxon>
        <taxon>Tremellomycetes</taxon>
        <taxon>Trichosporonales</taxon>
        <taxon>Trichosporonaceae</taxon>
        <taxon>Trichosporon</taxon>
    </lineage>
</organism>
<name>J5RAA5_TRIAS</name>
<evidence type="ECO:0000313" key="2">
    <source>
        <dbReference type="Proteomes" id="UP000002748"/>
    </source>
</evidence>
<accession>J5RAA5</accession>
<gene>
    <name evidence="1" type="ORF">A1Q1_07290</name>
</gene>
<dbReference type="Proteomes" id="UP000002748">
    <property type="component" value="Unassembled WGS sequence"/>
</dbReference>
<dbReference type="AlphaFoldDB" id="J5RAA5"/>
<protein>
    <submittedName>
        <fullName evidence="1">Uncharacterized protein</fullName>
    </submittedName>
</protein>
<comment type="caution">
    <text evidence="1">The sequence shown here is derived from an EMBL/GenBank/DDBJ whole genome shotgun (WGS) entry which is preliminary data.</text>
</comment>
<dbReference type="EMBL" id="ALBS01000054">
    <property type="protein sequence ID" value="EJT51528.1"/>
    <property type="molecule type" value="Genomic_DNA"/>
</dbReference>
<dbReference type="KEGG" id="tasa:A1Q1_07290"/>
<dbReference type="RefSeq" id="XP_014183001.1">
    <property type="nucleotide sequence ID" value="XM_014327526.1"/>
</dbReference>
<proteinExistence type="predicted"/>
<sequence length="363" mass="40206">MSTTYIIGDNTGGKYFAGEGGKPAETTLKVPTQFLTASDDNAQAVSLKLLHDRGAVYSAYRDGPGGEKKVALVSTGPDPVIQNFERCTGEDWEIAQSVIPYTTHTDCMVAFGGRKCWMNNGAKVKSADRTDGDNSNNIELWSGLIVIAITRIGDGRSPQFEQYLTTPDGARLYAVQVDDWLLELDKSERIFTPPGEQTNEVKLVSSDNRCLFWNKTDQTVYEIVFKGVISEPTIKTIWDAKDDPVTDIVGGTDGRFIVVTSRRAFLLTGDKLDEIKIPNEELGGDAYKWALGHGWEIYFGYDKIWGRGKNVSNVLLSDANELKDWTEIKIPKDASGKKGPFDAISIQKVWAAPKAWAFQVWDD</sequence>
<reference evidence="1 2" key="1">
    <citation type="journal article" date="2012" name="Eukaryot. Cell">
        <title>Draft genome sequence of CBS 2479, the standard type strain of Trichosporon asahii.</title>
        <authorList>
            <person name="Yang R.Y."/>
            <person name="Li H.T."/>
            <person name="Zhu H."/>
            <person name="Zhou G.P."/>
            <person name="Wang M."/>
            <person name="Wang L."/>
        </authorList>
    </citation>
    <scope>NUCLEOTIDE SEQUENCE [LARGE SCALE GENOMIC DNA]</scope>
    <source>
        <strain evidence="2">ATCC 90039 / CBS 2479 / JCM 2466 / KCTC 7840 / NCYC 2677 / UAMH 7654</strain>
    </source>
</reference>